<protein>
    <submittedName>
        <fullName evidence="1">Uncharacterized protein</fullName>
    </submittedName>
</protein>
<organism evidence="1 2">
    <name type="scientific">Enterococcus phage phiSHEF2</name>
    <dbReference type="NCBI Taxonomy" id="2030922"/>
    <lineage>
        <taxon>Viruses</taxon>
        <taxon>Duplodnaviria</taxon>
        <taxon>Heunggongvirae</taxon>
        <taxon>Uroviricota</taxon>
        <taxon>Caudoviricetes</taxon>
        <taxon>Efquatrovirus</taxon>
        <taxon>Efquatrovirus SHEF2</taxon>
    </lineage>
</organism>
<evidence type="ECO:0000313" key="1">
    <source>
        <dbReference type="EMBL" id="ASZ75569.1"/>
    </source>
</evidence>
<gene>
    <name evidence="1" type="ORF">phiSHEF2_44</name>
</gene>
<name>A0A249XUA1_9CAUD</name>
<keyword evidence="2" id="KW-1185">Reference proteome</keyword>
<dbReference type="EMBL" id="MF678788">
    <property type="protein sequence ID" value="ASZ75569.1"/>
    <property type="molecule type" value="Genomic_DNA"/>
</dbReference>
<dbReference type="OrthoDB" id="22914at10239"/>
<sequence>MNLLQAYEVIDSHFLVVKESNGLTALVIDTTSDTSVARLFNKYNELTKVLNISYNESWGGIELVIGEEE</sequence>
<accession>A0A249XUA1</accession>
<evidence type="ECO:0000313" key="2">
    <source>
        <dbReference type="Proteomes" id="UP000221448"/>
    </source>
</evidence>
<proteinExistence type="predicted"/>
<dbReference type="Proteomes" id="UP000221448">
    <property type="component" value="Segment"/>
</dbReference>
<reference evidence="1 2" key="1">
    <citation type="submission" date="2017-08" db="EMBL/GenBank/DDBJ databases">
        <title>Sequence of Bacteriophage phiSHEF2, isolated from wastewater with target organism Enterococcus faecalis OS16.</title>
        <authorList>
            <person name="Stafford G.P."/>
            <person name="Al-Zubidi M.I."/>
        </authorList>
    </citation>
    <scope>NUCLEOTIDE SEQUENCE [LARGE SCALE GENOMIC DNA]</scope>
</reference>